<organism evidence="2 3">
    <name type="scientific">Aspergillus taichungensis</name>
    <dbReference type="NCBI Taxonomy" id="482145"/>
    <lineage>
        <taxon>Eukaryota</taxon>
        <taxon>Fungi</taxon>
        <taxon>Dikarya</taxon>
        <taxon>Ascomycota</taxon>
        <taxon>Pezizomycotina</taxon>
        <taxon>Eurotiomycetes</taxon>
        <taxon>Eurotiomycetidae</taxon>
        <taxon>Eurotiales</taxon>
        <taxon>Aspergillaceae</taxon>
        <taxon>Aspergillus</taxon>
        <taxon>Aspergillus subgen. Circumdati</taxon>
    </lineage>
</organism>
<dbReference type="Gene3D" id="3.40.50.150">
    <property type="entry name" value="Vaccinia Virus protein VP39"/>
    <property type="match status" value="1"/>
</dbReference>
<accession>A0A2J5HXZ4</accession>
<reference evidence="3" key="1">
    <citation type="submission" date="2017-12" db="EMBL/GenBank/DDBJ databases">
        <authorList>
            <consortium name="DOE Joint Genome Institute"/>
            <person name="Mondo S.J."/>
            <person name="Kjaerbolling I."/>
            <person name="Vesth T.C."/>
            <person name="Frisvad J.C."/>
            <person name="Nybo J.L."/>
            <person name="Theobald S."/>
            <person name="Kuo A."/>
            <person name="Bowyer P."/>
            <person name="Matsuda Y."/>
            <person name="Lyhne E.K."/>
            <person name="Kogle M.E."/>
            <person name="Clum A."/>
            <person name="Lipzen A."/>
            <person name="Salamov A."/>
            <person name="Ngan C.Y."/>
            <person name="Daum C."/>
            <person name="Chiniquy J."/>
            <person name="Barry K."/>
            <person name="LaButti K."/>
            <person name="Haridas S."/>
            <person name="Simmons B.A."/>
            <person name="Magnuson J.K."/>
            <person name="Mortensen U.H."/>
            <person name="Larsen T.O."/>
            <person name="Grigoriev I.V."/>
            <person name="Baker S.E."/>
            <person name="Andersen M.R."/>
            <person name="Nordberg H.P."/>
            <person name="Cantor M.N."/>
            <person name="Hua S.X."/>
        </authorList>
    </citation>
    <scope>NUCLEOTIDE SEQUENCE [LARGE SCALE GENOMIC DNA]</scope>
    <source>
        <strain evidence="3">IBT 19404</strain>
    </source>
</reference>
<dbReference type="SUPFAM" id="SSF53335">
    <property type="entry name" value="S-adenosyl-L-methionine-dependent methyltransferases"/>
    <property type="match status" value="1"/>
</dbReference>
<dbReference type="InterPro" id="IPR013217">
    <property type="entry name" value="Methyltransf_12"/>
</dbReference>
<proteinExistence type="predicted"/>
<dbReference type="OrthoDB" id="417697at2759"/>
<dbReference type="EMBL" id="KZ559528">
    <property type="protein sequence ID" value="PLN82242.1"/>
    <property type="molecule type" value="Genomic_DNA"/>
</dbReference>
<gene>
    <name evidence="2" type="ORF">BDW42DRAFT_184866</name>
</gene>
<name>A0A2J5HXZ4_9EURO</name>
<evidence type="ECO:0000259" key="1">
    <source>
        <dbReference type="Pfam" id="PF08242"/>
    </source>
</evidence>
<dbReference type="InterPro" id="IPR029063">
    <property type="entry name" value="SAM-dependent_MTases_sf"/>
</dbReference>
<dbReference type="CDD" id="cd02440">
    <property type="entry name" value="AdoMet_MTases"/>
    <property type="match status" value="1"/>
</dbReference>
<dbReference type="Pfam" id="PF08242">
    <property type="entry name" value="Methyltransf_12"/>
    <property type="match status" value="1"/>
</dbReference>
<feature type="domain" description="Methyltransferase type 12" evidence="1">
    <location>
        <begin position="42"/>
        <end position="136"/>
    </location>
</feature>
<protein>
    <recommendedName>
        <fullName evidence="1">Methyltransferase type 12 domain-containing protein</fullName>
    </recommendedName>
</protein>
<evidence type="ECO:0000313" key="3">
    <source>
        <dbReference type="Proteomes" id="UP000235023"/>
    </source>
</evidence>
<dbReference type="Proteomes" id="UP000235023">
    <property type="component" value="Unassembled WGS sequence"/>
</dbReference>
<keyword evidence="3" id="KW-1185">Reference proteome</keyword>
<dbReference type="PANTHER" id="PTHR43591:SF50">
    <property type="entry name" value="METHYLTRANSFERASE DOMAIN-CONTAINING PROTEIN-RELATED"/>
    <property type="match status" value="1"/>
</dbReference>
<dbReference type="PANTHER" id="PTHR43591">
    <property type="entry name" value="METHYLTRANSFERASE"/>
    <property type="match status" value="1"/>
</dbReference>
<dbReference type="AlphaFoldDB" id="A0A2J5HXZ4"/>
<sequence>MARDEDEARRLDEQFDLLTENIGYLIHPTLSPHLPANARIADLATGTALFLQRLATTNPAYTLDGSDISPALFPPASHLPQNITLTTLDIRLPPPAHLIQKFDLVHVRQLSAGLEATDWPAAIAHAAALVRPGGALQWEECDFLSVRHLRGGVENSVKSAGRMGSVFKDALRERFAHGWNCLERGMREAGLRGRSSYEKWVGGY</sequence>
<evidence type="ECO:0000313" key="2">
    <source>
        <dbReference type="EMBL" id="PLN82242.1"/>
    </source>
</evidence>